<protein>
    <recommendedName>
        <fullName evidence="8 9">1,4-dihydroxy-2-naphthoate octaprenyltransferase</fullName>
        <shortName evidence="8">DHNA-octaprenyltransferase</shortName>
        <ecNumber evidence="8 9">2.5.1.74</ecNumber>
    </recommendedName>
</protein>
<feature type="transmembrane region" description="Helical" evidence="8">
    <location>
        <begin position="46"/>
        <end position="68"/>
    </location>
</feature>
<keyword evidence="2 8" id="KW-0474">Menaquinone biosynthesis</keyword>
<comment type="subcellular location">
    <subcellularLocation>
        <location evidence="8">Cell membrane</location>
        <topology evidence="8">Multi-pass membrane protein</topology>
    </subcellularLocation>
    <subcellularLocation>
        <location evidence="1">Membrane</location>
        <topology evidence="1">Multi-pass membrane protein</topology>
    </subcellularLocation>
</comment>
<feature type="transmembrane region" description="Helical" evidence="8">
    <location>
        <begin position="23"/>
        <end position="40"/>
    </location>
</feature>
<evidence type="ECO:0000256" key="1">
    <source>
        <dbReference type="ARBA" id="ARBA00004141"/>
    </source>
</evidence>
<dbReference type="UniPathway" id="UPA00079">
    <property type="reaction ID" value="UER00168"/>
</dbReference>
<gene>
    <name evidence="8" type="primary">menA</name>
    <name evidence="10" type="ORF">HMPREF1991_00476</name>
</gene>
<dbReference type="RefSeq" id="WP_018966238.1">
    <property type="nucleotide sequence ID" value="NZ_KB899210.1"/>
</dbReference>
<dbReference type="HAMAP" id="MF_01937">
    <property type="entry name" value="MenA_1"/>
    <property type="match status" value="1"/>
</dbReference>
<dbReference type="PANTHER" id="PTHR13929:SF0">
    <property type="entry name" value="UBIA PRENYLTRANSFERASE DOMAIN-CONTAINING PROTEIN 1"/>
    <property type="match status" value="1"/>
</dbReference>
<dbReference type="CDD" id="cd13962">
    <property type="entry name" value="PT_UbiA_UBIAD1"/>
    <property type="match status" value="1"/>
</dbReference>
<feature type="transmembrane region" description="Helical" evidence="8">
    <location>
        <begin position="183"/>
        <end position="205"/>
    </location>
</feature>
<comment type="caution">
    <text evidence="10">The sequence shown here is derived from an EMBL/GenBank/DDBJ whole genome shotgun (WGS) entry which is preliminary data.</text>
</comment>
<comment type="function">
    <text evidence="8">Conversion of 1,4-dihydroxy-2-naphthoate (DHNA) to demethylmenaquinone (DMK).</text>
</comment>
<evidence type="ECO:0000256" key="7">
    <source>
        <dbReference type="ARBA" id="ARBA00023136"/>
    </source>
</evidence>
<feature type="transmembrane region" description="Helical" evidence="8">
    <location>
        <begin position="251"/>
        <end position="270"/>
    </location>
</feature>
<dbReference type="NCBIfam" id="TIGR00751">
    <property type="entry name" value="menA"/>
    <property type="match status" value="1"/>
</dbReference>
<dbReference type="GO" id="GO:0009234">
    <property type="term" value="P:menaquinone biosynthetic process"/>
    <property type="evidence" value="ECO:0007669"/>
    <property type="project" value="UniProtKB-UniRule"/>
</dbReference>
<dbReference type="Gene3D" id="1.20.120.1780">
    <property type="entry name" value="UbiA prenyltransferase"/>
    <property type="match status" value="1"/>
</dbReference>
<keyword evidence="3 8" id="KW-1003">Cell membrane</keyword>
<evidence type="ECO:0000256" key="9">
    <source>
        <dbReference type="NCBIfam" id="TIGR00751"/>
    </source>
</evidence>
<dbReference type="PIRSF" id="PIRSF005355">
    <property type="entry name" value="UBIAD1"/>
    <property type="match status" value="1"/>
</dbReference>
<evidence type="ECO:0000256" key="4">
    <source>
        <dbReference type="ARBA" id="ARBA00022679"/>
    </source>
</evidence>
<dbReference type="Gene3D" id="1.10.357.140">
    <property type="entry name" value="UbiA prenyltransferase"/>
    <property type="match status" value="1"/>
</dbReference>
<reference evidence="10 11" key="1">
    <citation type="submission" date="2013-08" db="EMBL/GenBank/DDBJ databases">
        <authorList>
            <person name="Weinstock G."/>
            <person name="Sodergren E."/>
            <person name="Wylie T."/>
            <person name="Fulton L."/>
            <person name="Fulton R."/>
            <person name="Fronick C."/>
            <person name="O'Laughlin M."/>
            <person name="Godfrey J."/>
            <person name="Miner T."/>
            <person name="Herter B."/>
            <person name="Appelbaum E."/>
            <person name="Cordes M."/>
            <person name="Lek S."/>
            <person name="Wollam A."/>
            <person name="Pepin K.H."/>
            <person name="Palsikar V.B."/>
            <person name="Mitreva M."/>
            <person name="Wilson R.K."/>
        </authorList>
    </citation>
    <scope>NUCLEOTIDE SEQUENCE [LARGE SCALE GENOMIC DNA]</scope>
    <source>
        <strain evidence="10 11">ATCC 15930</strain>
    </source>
</reference>
<sequence>MSTNTIVKTNSAKAWLLAARPKTLTGAAVPVLLGTIAAYLEATNEIRPLPIVFCFLFAFVMQIDANFVNDYFDFRKGNDNEKRLGPKRACAQGWITPAKMKRALYITTLLACIIGLPLILFGGWITILVGLICVVFCFLYTTHLSYKGMGDVLVLVFFGLVPVYGTYLLALPHPTLSFSAEPFVLALACGFVIDTLLIVNNFRDIENDIEAGKRTLAVRLGLNRTLRLYLFVGLFAIALSGIVFIAHSHYFAFALSLCYIPLHFKTFRTMKAIRKGKALNKVLGKTAANITIYGIATATGMLLDTMLG</sequence>
<comment type="catalytic activity">
    <reaction evidence="8">
        <text>an all-trans-polyprenyl diphosphate + 1,4-dihydroxy-2-naphthoate + H(+) = a 2-demethylmenaquinol + CO2 + diphosphate</text>
        <dbReference type="Rhea" id="RHEA:26478"/>
        <dbReference type="Rhea" id="RHEA-COMP:9563"/>
        <dbReference type="Rhea" id="RHEA-COMP:9564"/>
        <dbReference type="ChEBI" id="CHEBI:11173"/>
        <dbReference type="ChEBI" id="CHEBI:15378"/>
        <dbReference type="ChEBI" id="CHEBI:16526"/>
        <dbReference type="ChEBI" id="CHEBI:33019"/>
        <dbReference type="ChEBI" id="CHEBI:55437"/>
        <dbReference type="ChEBI" id="CHEBI:58914"/>
        <dbReference type="EC" id="2.5.1.74"/>
    </reaction>
</comment>
<evidence type="ECO:0000256" key="5">
    <source>
        <dbReference type="ARBA" id="ARBA00022692"/>
    </source>
</evidence>
<dbReference type="EMBL" id="JNGW01000015">
    <property type="protein sequence ID" value="KDR53500.1"/>
    <property type="molecule type" value="Genomic_DNA"/>
</dbReference>
<dbReference type="GO" id="GO:0005886">
    <property type="term" value="C:plasma membrane"/>
    <property type="evidence" value="ECO:0007669"/>
    <property type="project" value="UniProtKB-SubCell"/>
</dbReference>
<keyword evidence="4 8" id="KW-0808">Transferase</keyword>
<accession>A0A069QL19</accession>
<dbReference type="GO" id="GO:0046428">
    <property type="term" value="F:1,4-dihydroxy-2-naphthoate polyprenyltransferase activity"/>
    <property type="evidence" value="ECO:0007669"/>
    <property type="project" value="UniProtKB-UniRule"/>
</dbReference>
<evidence type="ECO:0000256" key="3">
    <source>
        <dbReference type="ARBA" id="ARBA00022475"/>
    </source>
</evidence>
<feature type="transmembrane region" description="Helical" evidence="8">
    <location>
        <begin position="226"/>
        <end position="245"/>
    </location>
</feature>
<dbReference type="EC" id="2.5.1.74" evidence="8 9"/>
<evidence type="ECO:0000256" key="2">
    <source>
        <dbReference type="ARBA" id="ARBA00022428"/>
    </source>
</evidence>
<dbReference type="Pfam" id="PF01040">
    <property type="entry name" value="UbiA"/>
    <property type="match status" value="1"/>
</dbReference>
<feature type="transmembrane region" description="Helical" evidence="8">
    <location>
        <begin position="282"/>
        <end position="303"/>
    </location>
</feature>
<proteinExistence type="inferred from homology"/>
<dbReference type="InterPro" id="IPR044878">
    <property type="entry name" value="UbiA_sf"/>
</dbReference>
<dbReference type="GO" id="GO:0042371">
    <property type="term" value="P:vitamin K biosynthetic process"/>
    <property type="evidence" value="ECO:0007669"/>
    <property type="project" value="TreeGrafter"/>
</dbReference>
<keyword evidence="7 8" id="KW-0472">Membrane</keyword>
<comment type="pathway">
    <text evidence="8">Quinol/quinone metabolism; menaquinone biosynthesis; menaquinol from 1,4-dihydroxy-2-naphthoate: step 1/2.</text>
</comment>
<feature type="transmembrane region" description="Helical" evidence="8">
    <location>
        <begin position="127"/>
        <end position="145"/>
    </location>
</feature>
<dbReference type="eggNOG" id="COG1575">
    <property type="taxonomic scope" value="Bacteria"/>
</dbReference>
<evidence type="ECO:0000256" key="6">
    <source>
        <dbReference type="ARBA" id="ARBA00022989"/>
    </source>
</evidence>
<dbReference type="PANTHER" id="PTHR13929">
    <property type="entry name" value="1,4-DIHYDROXY-2-NAPHTHOATE OCTAPRENYLTRANSFERASE"/>
    <property type="match status" value="1"/>
</dbReference>
<keyword evidence="6 8" id="KW-1133">Transmembrane helix</keyword>
<evidence type="ECO:0000256" key="8">
    <source>
        <dbReference type="HAMAP-Rule" id="MF_01937"/>
    </source>
</evidence>
<keyword evidence="11" id="KW-1185">Reference proteome</keyword>
<dbReference type="HOGENOM" id="CLU_043611_1_2_10"/>
<dbReference type="Proteomes" id="UP000027442">
    <property type="component" value="Unassembled WGS sequence"/>
</dbReference>
<organism evidence="10 11">
    <name type="scientific">Hoylesella loescheii DSM 19665 = JCM 12249 = ATCC 15930</name>
    <dbReference type="NCBI Taxonomy" id="1122985"/>
    <lineage>
        <taxon>Bacteria</taxon>
        <taxon>Pseudomonadati</taxon>
        <taxon>Bacteroidota</taxon>
        <taxon>Bacteroidia</taxon>
        <taxon>Bacteroidales</taxon>
        <taxon>Prevotellaceae</taxon>
        <taxon>Hoylesella</taxon>
    </lineage>
</organism>
<dbReference type="PATRIC" id="fig|1122985.7.peg.499"/>
<evidence type="ECO:0000313" key="10">
    <source>
        <dbReference type="EMBL" id="KDR53500.1"/>
    </source>
</evidence>
<feature type="transmembrane region" description="Helical" evidence="8">
    <location>
        <begin position="103"/>
        <end position="121"/>
    </location>
</feature>
<name>A0A069QL19_HOYLO</name>
<dbReference type="InterPro" id="IPR026046">
    <property type="entry name" value="UBIAD1"/>
</dbReference>
<keyword evidence="5 8" id="KW-0812">Transmembrane</keyword>
<dbReference type="InterPro" id="IPR004657">
    <property type="entry name" value="MenA"/>
</dbReference>
<evidence type="ECO:0000313" key="11">
    <source>
        <dbReference type="Proteomes" id="UP000027442"/>
    </source>
</evidence>
<dbReference type="AlphaFoldDB" id="A0A069QL19"/>
<comment type="similarity">
    <text evidence="8">Belongs to the MenA family. Type 1 subfamily.</text>
</comment>
<feature type="transmembrane region" description="Helical" evidence="8">
    <location>
        <begin position="152"/>
        <end position="171"/>
    </location>
</feature>
<dbReference type="InterPro" id="IPR000537">
    <property type="entry name" value="UbiA_prenyltransferase"/>
</dbReference>